<dbReference type="Proteomes" id="UP000293296">
    <property type="component" value="Chromosome"/>
</dbReference>
<accession>A0A4P6HHZ0</accession>
<dbReference type="Pfam" id="PF06074">
    <property type="entry name" value="Portal_Mu"/>
    <property type="match status" value="1"/>
</dbReference>
<dbReference type="InterPro" id="IPR009279">
    <property type="entry name" value="Portal_Mu"/>
</dbReference>
<sequence length="502" mass="55271">MTSGLWLDEKRFMEFGTRPLAGLLGEVAVAPASWGTLGLLPDPDPVLRERGDDVKVLEDLTADGKVCSSIQGRKIKTLNKRDYRFSPGKADGQEPTPEAKRLCDDLTRDLERVDLYALFSQVLDAPYYGFTPTEILWRRDGDRLRVRDLVPKPREWFVFDVDGALCFRGEDAIVGDKVHPFKMMVSRHFPTFKNPYGLRLLSRCLFPVAFKRGGIEFMMRFAEKFGMPWVVGEARPGALEPERRDMLASLSAMVRDAVAVVSGGSKVHIESVEGKATGGIHLSIVGYMDAAIAQVIQGQTLTQEIGSKGSYAASQTHYDVLTDYAEADQTLVVTGMNDLAWMYGQVNAPDALTPVFAYVEPEDLDKKATLGKKLYDLGARFKAPYFESFGLTSEEFSVAAVAAGPENGEAFAAGEDRFTPDQQAVERLVAEALKEGGQAVRAQAGRIVDLMERAESWEDAELLLLEAFPDLDNGDFQKTVEAAQVAADLLGRHAVRLETGRA</sequence>
<dbReference type="AlphaFoldDB" id="A0A4P6HHZ0"/>
<dbReference type="EMBL" id="CP026538">
    <property type="protein sequence ID" value="QAZ66761.1"/>
    <property type="molecule type" value="Genomic_DNA"/>
</dbReference>
<evidence type="ECO:0000313" key="1">
    <source>
        <dbReference type="EMBL" id="QAZ66761.1"/>
    </source>
</evidence>
<reference evidence="1 2" key="1">
    <citation type="submission" date="2018-02" db="EMBL/GenBank/DDBJ databases">
        <title>Genome sequence of Desulfovibrio carbinolicus DSM 3852.</title>
        <authorList>
            <person name="Wilbanks E."/>
            <person name="Skennerton C.T."/>
            <person name="Orphan V.J."/>
        </authorList>
    </citation>
    <scope>NUCLEOTIDE SEQUENCE [LARGE SCALE GENOMIC DNA]</scope>
    <source>
        <strain evidence="1 2">DSM 3852</strain>
    </source>
</reference>
<name>A0A4P6HHZ0_9BACT</name>
<gene>
    <name evidence="1" type="ORF">C3Y92_05690</name>
</gene>
<dbReference type="RefSeq" id="WP_129350474.1">
    <property type="nucleotide sequence ID" value="NZ_CP026538.1"/>
</dbReference>
<dbReference type="KEGG" id="dcb:C3Y92_05690"/>
<dbReference type="OrthoDB" id="9797300at2"/>
<keyword evidence="2" id="KW-1185">Reference proteome</keyword>
<evidence type="ECO:0000313" key="2">
    <source>
        <dbReference type="Proteomes" id="UP000293296"/>
    </source>
</evidence>
<organism evidence="1 2">
    <name type="scientific">Solidesulfovibrio carbinolicus</name>
    <dbReference type="NCBI Taxonomy" id="296842"/>
    <lineage>
        <taxon>Bacteria</taxon>
        <taxon>Pseudomonadati</taxon>
        <taxon>Thermodesulfobacteriota</taxon>
        <taxon>Desulfovibrionia</taxon>
        <taxon>Desulfovibrionales</taxon>
        <taxon>Desulfovibrionaceae</taxon>
        <taxon>Solidesulfovibrio</taxon>
    </lineage>
</organism>
<protein>
    <submittedName>
        <fullName evidence="1">DUF935 domain-containing protein</fullName>
    </submittedName>
</protein>
<proteinExistence type="predicted"/>